<dbReference type="OrthoDB" id="5294582at2"/>
<dbReference type="InterPro" id="IPR011723">
    <property type="entry name" value="Znf/thioredoxin_put"/>
</dbReference>
<dbReference type="NCBIfam" id="TIGR02098">
    <property type="entry name" value="MJ0042_CXXC"/>
    <property type="match status" value="1"/>
</dbReference>
<feature type="compositionally biased region" description="Pro residues" evidence="1">
    <location>
        <begin position="191"/>
        <end position="208"/>
    </location>
</feature>
<keyword evidence="4" id="KW-1185">Reference proteome</keyword>
<sequence length="442" mass="46794">MKYVRCPACQTVFRVRSEQLDARRGEVRCGHCFNPFNAFDHLIAAPEVAAAPAPDAGRPAAQQVTPPPVAPPPVTPPPVTPPPVTPPPVTPTPAAPAAAPAPAQPAPASTETESAALDFEIPEVWRSARERQKTGGERGGGEDSAPTPAEQAAPPTSTGTPPPAVFSAALEAAFDGRREPGLASATGASLPPFPALHPLEPPTLPPDDPFAAADAEPAAEISVPPGGPEPFDARPEESADEQTADPDAEAQPAEQAAADDEAPLSIAPDTLDRRYGPASEPSAARRGLWALAVGLMLGSLAVQSAYLFREHITKAVPATRPLYQVVCAQFGCTLPLPRDIATIVIATSDLQSVPDRPGHFILHASVRNTAPYPQDWPQLELTLTDERDRPLVRRVLDPYEWAHAETAKLRAGFPAGREQVVRLEFRAADSEAAGYRLYLFYP</sequence>
<dbReference type="Pfam" id="PF13717">
    <property type="entry name" value="Zn_ribbon_4"/>
    <property type="match status" value="1"/>
</dbReference>
<proteinExistence type="predicted"/>
<comment type="caution">
    <text evidence="3">The sequence shown here is derived from an EMBL/GenBank/DDBJ whole genome shotgun (WGS) entry which is preliminary data.</text>
</comment>
<reference evidence="3 4" key="1">
    <citation type="submission" date="2018-03" db="EMBL/GenBank/DDBJ databases">
        <authorList>
            <person name="Keele B.F."/>
        </authorList>
    </citation>
    <scope>NUCLEOTIDE SEQUENCE [LARGE SCALE GENOMIC DNA]</scope>
    <source>
        <strain evidence="3 4">D20</strain>
    </source>
</reference>
<dbReference type="AlphaFoldDB" id="A0A2T4ID16"/>
<dbReference type="InterPro" id="IPR021834">
    <property type="entry name" value="DUF3426"/>
</dbReference>
<dbReference type="Pfam" id="PF11906">
    <property type="entry name" value="DUF3426"/>
    <property type="match status" value="1"/>
</dbReference>
<name>A0A2T4ID16_9RHOO</name>
<dbReference type="RefSeq" id="WP_107494146.1">
    <property type="nucleotide sequence ID" value="NZ_PZKC01000011.1"/>
</dbReference>
<feature type="compositionally biased region" description="Pro residues" evidence="1">
    <location>
        <begin position="65"/>
        <end position="94"/>
    </location>
</feature>
<feature type="domain" description="Zinc finger/thioredoxin putative" evidence="2">
    <location>
        <begin position="4"/>
        <end position="37"/>
    </location>
</feature>
<dbReference type="PRINTS" id="PR01217">
    <property type="entry name" value="PRICHEXTENSN"/>
</dbReference>
<feature type="region of interest" description="Disordered" evidence="1">
    <location>
        <begin position="53"/>
        <end position="279"/>
    </location>
</feature>
<accession>A0A2T4ID16</accession>
<feature type="compositionally biased region" description="Acidic residues" evidence="1">
    <location>
        <begin position="238"/>
        <end position="248"/>
    </location>
</feature>
<gene>
    <name evidence="3" type="ORF">C8261_12940</name>
</gene>
<reference evidence="3 4" key="2">
    <citation type="submission" date="2018-04" db="EMBL/GenBank/DDBJ databases">
        <title>Thauera lacus sp. nov., isolated from an saline lake in Inner Mongolia, China.</title>
        <authorList>
            <person name="Liang Q.-Y."/>
        </authorList>
    </citation>
    <scope>NUCLEOTIDE SEQUENCE [LARGE SCALE GENOMIC DNA]</scope>
    <source>
        <strain evidence="3 4">D20</strain>
    </source>
</reference>
<evidence type="ECO:0000313" key="3">
    <source>
        <dbReference type="EMBL" id="PTD95626.1"/>
    </source>
</evidence>
<feature type="compositionally biased region" description="Low complexity" evidence="1">
    <location>
        <begin position="209"/>
        <end position="220"/>
    </location>
</feature>
<feature type="compositionally biased region" description="Low complexity" evidence="1">
    <location>
        <begin position="53"/>
        <end position="64"/>
    </location>
</feature>
<evidence type="ECO:0000256" key="1">
    <source>
        <dbReference type="SAM" id="MobiDB-lite"/>
    </source>
</evidence>
<dbReference type="EMBL" id="PZKC01000011">
    <property type="protein sequence ID" value="PTD95626.1"/>
    <property type="molecule type" value="Genomic_DNA"/>
</dbReference>
<evidence type="ECO:0000313" key="4">
    <source>
        <dbReference type="Proteomes" id="UP000241193"/>
    </source>
</evidence>
<protein>
    <recommendedName>
        <fullName evidence="2">Zinc finger/thioredoxin putative domain-containing protein</fullName>
    </recommendedName>
</protein>
<organism evidence="3 4">
    <name type="scientific">Pseudothauera lacus</name>
    <dbReference type="NCBI Taxonomy" id="2136175"/>
    <lineage>
        <taxon>Bacteria</taxon>
        <taxon>Pseudomonadati</taxon>
        <taxon>Pseudomonadota</taxon>
        <taxon>Betaproteobacteria</taxon>
        <taxon>Rhodocyclales</taxon>
        <taxon>Zoogloeaceae</taxon>
        <taxon>Pseudothauera</taxon>
    </lineage>
</organism>
<evidence type="ECO:0000259" key="2">
    <source>
        <dbReference type="Pfam" id="PF13717"/>
    </source>
</evidence>
<feature type="compositionally biased region" description="Low complexity" evidence="1">
    <location>
        <begin position="145"/>
        <end position="159"/>
    </location>
</feature>
<dbReference type="Proteomes" id="UP000241193">
    <property type="component" value="Unassembled WGS sequence"/>
</dbReference>
<feature type="compositionally biased region" description="Basic and acidic residues" evidence="1">
    <location>
        <begin position="126"/>
        <end position="141"/>
    </location>
</feature>